<dbReference type="Proteomes" id="UP001162131">
    <property type="component" value="Unassembled WGS sequence"/>
</dbReference>
<proteinExistence type="predicted"/>
<feature type="transmembrane region" description="Helical" evidence="1">
    <location>
        <begin position="21"/>
        <end position="43"/>
    </location>
</feature>
<protein>
    <submittedName>
        <fullName evidence="2">Uncharacterized protein</fullName>
    </submittedName>
</protein>
<accession>A0AAU9JFC5</accession>
<feature type="transmembrane region" description="Helical" evidence="1">
    <location>
        <begin position="49"/>
        <end position="69"/>
    </location>
</feature>
<evidence type="ECO:0000256" key="1">
    <source>
        <dbReference type="SAM" id="Phobius"/>
    </source>
</evidence>
<keyword evidence="1" id="KW-0812">Transmembrane</keyword>
<comment type="caution">
    <text evidence="2">The sequence shown here is derived from an EMBL/GenBank/DDBJ whole genome shotgun (WGS) entry which is preliminary data.</text>
</comment>
<reference evidence="2" key="1">
    <citation type="submission" date="2021-09" db="EMBL/GenBank/DDBJ databases">
        <authorList>
            <consortium name="AG Swart"/>
            <person name="Singh M."/>
            <person name="Singh A."/>
            <person name="Seah K."/>
            <person name="Emmerich C."/>
        </authorList>
    </citation>
    <scope>NUCLEOTIDE SEQUENCE</scope>
    <source>
        <strain evidence="2">ATCC30299</strain>
    </source>
</reference>
<keyword evidence="1" id="KW-1133">Transmembrane helix</keyword>
<sequence>MDHNSICLDADIKKYQGRVRFEGIIFLIIYIIPAVIIFCTLGMEGLEGFTGLFFIYPLLGCLALEALQNNDLKKLERYKKILYFASYAEGIIGFVSFLIAAYFLMNVINFECTEEMYDTCGTNIGLQSFMLFVFGVIMAVSIITLGLTYISYRHSLALLELLSQLHPNNFGSLNYQFASSPQYIPMQSIP</sequence>
<keyword evidence="1" id="KW-0472">Membrane</keyword>
<organism evidence="2 3">
    <name type="scientific">Blepharisma stoltei</name>
    <dbReference type="NCBI Taxonomy" id="1481888"/>
    <lineage>
        <taxon>Eukaryota</taxon>
        <taxon>Sar</taxon>
        <taxon>Alveolata</taxon>
        <taxon>Ciliophora</taxon>
        <taxon>Postciliodesmatophora</taxon>
        <taxon>Heterotrichea</taxon>
        <taxon>Heterotrichida</taxon>
        <taxon>Blepharismidae</taxon>
        <taxon>Blepharisma</taxon>
    </lineage>
</organism>
<feature type="transmembrane region" description="Helical" evidence="1">
    <location>
        <begin position="81"/>
        <end position="104"/>
    </location>
</feature>
<evidence type="ECO:0000313" key="2">
    <source>
        <dbReference type="EMBL" id="CAG9319467.1"/>
    </source>
</evidence>
<dbReference type="AlphaFoldDB" id="A0AAU9JFC5"/>
<name>A0AAU9JFC5_9CILI</name>
<dbReference type="EMBL" id="CAJZBQ010000023">
    <property type="protein sequence ID" value="CAG9319467.1"/>
    <property type="molecule type" value="Genomic_DNA"/>
</dbReference>
<gene>
    <name evidence="2" type="ORF">BSTOLATCC_MIC24020</name>
</gene>
<feature type="transmembrane region" description="Helical" evidence="1">
    <location>
        <begin position="124"/>
        <end position="150"/>
    </location>
</feature>
<keyword evidence="3" id="KW-1185">Reference proteome</keyword>
<evidence type="ECO:0000313" key="3">
    <source>
        <dbReference type="Proteomes" id="UP001162131"/>
    </source>
</evidence>